<keyword evidence="1" id="KW-0472">Membrane</keyword>
<keyword evidence="1" id="KW-0812">Transmembrane</keyword>
<dbReference type="Proteomes" id="UP000276588">
    <property type="component" value="Unassembled WGS sequence"/>
</dbReference>
<keyword evidence="3" id="KW-1185">Reference proteome</keyword>
<feature type="transmembrane region" description="Helical" evidence="1">
    <location>
        <begin position="143"/>
        <end position="160"/>
    </location>
</feature>
<protein>
    <submittedName>
        <fullName evidence="2">Uncharacterized protein</fullName>
    </submittedName>
</protein>
<dbReference type="RefSeq" id="WP_120102786.1">
    <property type="nucleotide sequence ID" value="NZ_QKNY01000010.1"/>
</dbReference>
<evidence type="ECO:0000256" key="1">
    <source>
        <dbReference type="SAM" id="Phobius"/>
    </source>
</evidence>
<gene>
    <name evidence="2" type="ORF">DM826_07485</name>
</gene>
<reference evidence="2 3" key="1">
    <citation type="submission" date="2018-06" db="EMBL/GenBank/DDBJ databases">
        <title>Halonotius sp. F13-13 a new haloarchaeeon isolated from a solar saltern from Isla Cristina, Huelva, Spain.</title>
        <authorList>
            <person name="Duran-Viseras A."/>
            <person name="Sanchez-Porro C."/>
            <person name="Ventosa A."/>
        </authorList>
    </citation>
    <scope>NUCLEOTIDE SEQUENCE [LARGE SCALE GENOMIC DNA]</scope>
    <source>
        <strain evidence="2 3">F13-13</strain>
    </source>
</reference>
<comment type="caution">
    <text evidence="2">The sequence shown here is derived from an EMBL/GenBank/DDBJ whole genome shotgun (WGS) entry which is preliminary data.</text>
</comment>
<feature type="transmembrane region" description="Helical" evidence="1">
    <location>
        <begin position="66"/>
        <end position="84"/>
    </location>
</feature>
<accession>A0A3A6PY40</accession>
<name>A0A3A6PY40_9EURY</name>
<feature type="transmembrane region" description="Helical" evidence="1">
    <location>
        <begin position="12"/>
        <end position="29"/>
    </location>
</feature>
<dbReference type="AlphaFoldDB" id="A0A3A6PY40"/>
<proteinExistence type="predicted"/>
<dbReference type="EMBL" id="QKNY01000010">
    <property type="protein sequence ID" value="RJX43139.1"/>
    <property type="molecule type" value="Genomic_DNA"/>
</dbReference>
<organism evidence="2 3">
    <name type="scientific">Halonotius aquaticus</name>
    <dbReference type="NCBI Taxonomy" id="2216978"/>
    <lineage>
        <taxon>Archaea</taxon>
        <taxon>Methanobacteriati</taxon>
        <taxon>Methanobacteriota</taxon>
        <taxon>Stenosarchaea group</taxon>
        <taxon>Halobacteria</taxon>
        <taxon>Halobacteriales</taxon>
        <taxon>Haloferacaceae</taxon>
        <taxon>Halonotius</taxon>
    </lineage>
</organism>
<evidence type="ECO:0000313" key="2">
    <source>
        <dbReference type="EMBL" id="RJX43139.1"/>
    </source>
</evidence>
<evidence type="ECO:0000313" key="3">
    <source>
        <dbReference type="Proteomes" id="UP000276588"/>
    </source>
</evidence>
<sequence length="191" mass="20093">MPLNDEHRQGAKTIAAVLAIAVPALIWWQTGRIDYAALGLIPAATAPWFVGIPDIDSESSIPRRQLRSLVLVGSVLGIGYVAYLNLGTLTGMVAGWISVLTPSTAIPMIAGGVLAAGAAIGHFMDRKLSDVLPPHREELHNPLLYIGVAAVAVAVVHYGLRGAGMARLGAIVVIVSAAFWALVHIAQDKMH</sequence>
<feature type="transmembrane region" description="Helical" evidence="1">
    <location>
        <begin position="166"/>
        <end position="186"/>
    </location>
</feature>
<feature type="transmembrane region" description="Helical" evidence="1">
    <location>
        <begin position="104"/>
        <end position="123"/>
    </location>
</feature>
<feature type="transmembrane region" description="Helical" evidence="1">
    <location>
        <begin position="35"/>
        <end position="54"/>
    </location>
</feature>
<keyword evidence="1" id="KW-1133">Transmembrane helix</keyword>